<dbReference type="EMBL" id="JAEAOA010002322">
    <property type="protein sequence ID" value="KAK3576158.1"/>
    <property type="molecule type" value="Genomic_DNA"/>
</dbReference>
<keyword evidence="3" id="KW-1185">Reference proteome</keyword>
<feature type="transmembrane region" description="Helical" evidence="1">
    <location>
        <begin position="20"/>
        <end position="41"/>
    </location>
</feature>
<dbReference type="Proteomes" id="UP001195483">
    <property type="component" value="Unassembled WGS sequence"/>
</dbReference>
<evidence type="ECO:0000313" key="2">
    <source>
        <dbReference type="EMBL" id="KAK3576158.1"/>
    </source>
</evidence>
<comment type="caution">
    <text evidence="2">The sequence shown here is derived from an EMBL/GenBank/DDBJ whole genome shotgun (WGS) entry which is preliminary data.</text>
</comment>
<reference evidence="2" key="3">
    <citation type="submission" date="2023-05" db="EMBL/GenBank/DDBJ databases">
        <authorList>
            <person name="Smith C.H."/>
        </authorList>
    </citation>
    <scope>NUCLEOTIDE SEQUENCE</scope>
    <source>
        <strain evidence="2">CHS0354</strain>
        <tissue evidence="2">Mantle</tissue>
    </source>
</reference>
<gene>
    <name evidence="2" type="ORF">CHS0354_039823</name>
</gene>
<accession>A0AAE0RM99</accession>
<keyword evidence="1" id="KW-0472">Membrane</keyword>
<sequence length="105" mass="11430">MLGMAFQMVSSALVTTIEDILVMVDTASGWAMVGTIVGTIFGTIRMIGTILDIVDMELGITTSNFDLTVNNIVCKRCHLLTKIIVLYPVASEGPTLMSTHKENFF</sequence>
<proteinExistence type="predicted"/>
<protein>
    <submittedName>
        <fullName evidence="2">Uncharacterized protein</fullName>
    </submittedName>
</protein>
<reference evidence="2" key="1">
    <citation type="journal article" date="2021" name="Genome Biol. Evol.">
        <title>A High-Quality Reference Genome for a Parasitic Bivalve with Doubly Uniparental Inheritance (Bivalvia: Unionida).</title>
        <authorList>
            <person name="Smith C.H."/>
        </authorList>
    </citation>
    <scope>NUCLEOTIDE SEQUENCE</scope>
    <source>
        <strain evidence="2">CHS0354</strain>
    </source>
</reference>
<keyword evidence="1" id="KW-0812">Transmembrane</keyword>
<reference evidence="2" key="2">
    <citation type="journal article" date="2021" name="Genome Biol. Evol.">
        <title>Developing a high-quality reference genome for a parasitic bivalve with doubly uniparental inheritance (Bivalvia: Unionida).</title>
        <authorList>
            <person name="Smith C.H."/>
        </authorList>
    </citation>
    <scope>NUCLEOTIDE SEQUENCE</scope>
    <source>
        <strain evidence="2">CHS0354</strain>
        <tissue evidence="2">Mantle</tissue>
    </source>
</reference>
<dbReference type="AlphaFoldDB" id="A0AAE0RM99"/>
<evidence type="ECO:0000256" key="1">
    <source>
        <dbReference type="SAM" id="Phobius"/>
    </source>
</evidence>
<name>A0AAE0RM99_9BIVA</name>
<keyword evidence="1" id="KW-1133">Transmembrane helix</keyword>
<organism evidence="2 3">
    <name type="scientific">Potamilus streckersoni</name>
    <dbReference type="NCBI Taxonomy" id="2493646"/>
    <lineage>
        <taxon>Eukaryota</taxon>
        <taxon>Metazoa</taxon>
        <taxon>Spiralia</taxon>
        <taxon>Lophotrochozoa</taxon>
        <taxon>Mollusca</taxon>
        <taxon>Bivalvia</taxon>
        <taxon>Autobranchia</taxon>
        <taxon>Heteroconchia</taxon>
        <taxon>Palaeoheterodonta</taxon>
        <taxon>Unionida</taxon>
        <taxon>Unionoidea</taxon>
        <taxon>Unionidae</taxon>
        <taxon>Ambleminae</taxon>
        <taxon>Lampsilini</taxon>
        <taxon>Potamilus</taxon>
    </lineage>
</organism>
<evidence type="ECO:0000313" key="3">
    <source>
        <dbReference type="Proteomes" id="UP001195483"/>
    </source>
</evidence>